<evidence type="ECO:0000313" key="2">
    <source>
        <dbReference type="Proteomes" id="UP001501447"/>
    </source>
</evidence>
<reference evidence="2" key="1">
    <citation type="journal article" date="2019" name="Int. J. Syst. Evol. Microbiol.">
        <title>The Global Catalogue of Microorganisms (GCM) 10K type strain sequencing project: providing services to taxonomists for standard genome sequencing and annotation.</title>
        <authorList>
            <consortium name="The Broad Institute Genomics Platform"/>
            <consortium name="The Broad Institute Genome Sequencing Center for Infectious Disease"/>
            <person name="Wu L."/>
            <person name="Ma J."/>
        </authorList>
    </citation>
    <scope>NUCLEOTIDE SEQUENCE [LARGE SCALE GENOMIC DNA]</scope>
    <source>
        <strain evidence="2">JCM 16373</strain>
    </source>
</reference>
<gene>
    <name evidence="1" type="ORF">GCM10009863_44630</name>
</gene>
<comment type="caution">
    <text evidence="1">The sequence shown here is derived from an EMBL/GenBank/DDBJ whole genome shotgun (WGS) entry which is preliminary data.</text>
</comment>
<dbReference type="EMBL" id="BAAARJ010000014">
    <property type="protein sequence ID" value="GAA2625099.1"/>
    <property type="molecule type" value="Genomic_DNA"/>
</dbReference>
<name>A0ABP6CS54_9ACTN</name>
<evidence type="ECO:0000313" key="1">
    <source>
        <dbReference type="EMBL" id="GAA2625099.1"/>
    </source>
</evidence>
<keyword evidence="2" id="KW-1185">Reference proteome</keyword>
<protein>
    <submittedName>
        <fullName evidence="1">Uncharacterized protein</fullName>
    </submittedName>
</protein>
<proteinExistence type="predicted"/>
<organism evidence="1 2">
    <name type="scientific">Streptomyces axinellae</name>
    <dbReference type="NCBI Taxonomy" id="552788"/>
    <lineage>
        <taxon>Bacteria</taxon>
        <taxon>Bacillati</taxon>
        <taxon>Actinomycetota</taxon>
        <taxon>Actinomycetes</taxon>
        <taxon>Kitasatosporales</taxon>
        <taxon>Streptomycetaceae</taxon>
        <taxon>Streptomyces</taxon>
    </lineage>
</organism>
<accession>A0ABP6CS54</accession>
<dbReference type="Proteomes" id="UP001501447">
    <property type="component" value="Unassembled WGS sequence"/>
</dbReference>
<sequence length="94" mass="9700">MGVAAAGLAYETGAGDQRAAGCAPRRSCQVTVRLQLAQGGGDTRLALGEAGAERLDVRPGAVRYGLDVYGQADREEGQLAVLGQVVADTVKRSR</sequence>